<dbReference type="InterPro" id="IPR001584">
    <property type="entry name" value="Integrase_cat-core"/>
</dbReference>
<evidence type="ECO:0000313" key="3">
    <source>
        <dbReference type="Proteomes" id="UP000236161"/>
    </source>
</evidence>
<dbReference type="SUPFAM" id="SSF53098">
    <property type="entry name" value="Ribonuclease H-like"/>
    <property type="match status" value="1"/>
</dbReference>
<organism evidence="2 3">
    <name type="scientific">Apostasia shenzhenica</name>
    <dbReference type="NCBI Taxonomy" id="1088818"/>
    <lineage>
        <taxon>Eukaryota</taxon>
        <taxon>Viridiplantae</taxon>
        <taxon>Streptophyta</taxon>
        <taxon>Embryophyta</taxon>
        <taxon>Tracheophyta</taxon>
        <taxon>Spermatophyta</taxon>
        <taxon>Magnoliopsida</taxon>
        <taxon>Liliopsida</taxon>
        <taxon>Asparagales</taxon>
        <taxon>Orchidaceae</taxon>
        <taxon>Apostasioideae</taxon>
        <taxon>Apostasia</taxon>
    </lineage>
</organism>
<reference evidence="2 3" key="1">
    <citation type="journal article" date="2017" name="Nature">
        <title>The Apostasia genome and the evolution of orchids.</title>
        <authorList>
            <person name="Zhang G.Q."/>
            <person name="Liu K.W."/>
            <person name="Li Z."/>
            <person name="Lohaus R."/>
            <person name="Hsiao Y.Y."/>
            <person name="Niu S.C."/>
            <person name="Wang J.Y."/>
            <person name="Lin Y.C."/>
            <person name="Xu Q."/>
            <person name="Chen L.J."/>
            <person name="Yoshida K."/>
            <person name="Fujiwara S."/>
            <person name="Wang Z.W."/>
            <person name="Zhang Y.Q."/>
            <person name="Mitsuda N."/>
            <person name="Wang M."/>
            <person name="Liu G.H."/>
            <person name="Pecoraro L."/>
            <person name="Huang H.X."/>
            <person name="Xiao X.J."/>
            <person name="Lin M."/>
            <person name="Wu X.Y."/>
            <person name="Wu W.L."/>
            <person name="Chen Y.Y."/>
            <person name="Chang S.B."/>
            <person name="Sakamoto S."/>
            <person name="Ohme-Takagi M."/>
            <person name="Yagi M."/>
            <person name="Zeng S.J."/>
            <person name="Shen C.Y."/>
            <person name="Yeh C.M."/>
            <person name="Luo Y.B."/>
            <person name="Tsai W.C."/>
            <person name="Van de Peer Y."/>
            <person name="Liu Z.J."/>
        </authorList>
    </citation>
    <scope>NUCLEOTIDE SEQUENCE [LARGE SCALE GENOMIC DNA]</scope>
    <source>
        <strain evidence="3">cv. Shenzhen</strain>
        <tissue evidence="2">Stem</tissue>
    </source>
</reference>
<dbReference type="STRING" id="1088818.A0A2I0B7F5"/>
<dbReference type="InterPro" id="IPR036397">
    <property type="entry name" value="RNaseH_sf"/>
</dbReference>
<dbReference type="Gene3D" id="3.30.420.10">
    <property type="entry name" value="Ribonuclease H-like superfamily/Ribonuclease H"/>
    <property type="match status" value="1"/>
</dbReference>
<dbReference type="PROSITE" id="PS50994">
    <property type="entry name" value="INTEGRASE"/>
    <property type="match status" value="1"/>
</dbReference>
<keyword evidence="3" id="KW-1185">Reference proteome</keyword>
<dbReference type="GO" id="GO:0016787">
    <property type="term" value="F:hydrolase activity"/>
    <property type="evidence" value="ECO:0007669"/>
    <property type="project" value="UniProtKB-KW"/>
</dbReference>
<sequence length="245" mass="28951">MSKHNYIILNNNTYNKCKICVQTKIIKKPFSKIQRSTSLLELIHTDICELNGKLTRGGKRYFITFIDDCSKYVFVYLLRTKYEAFDKFKEYKTMVENQKEKKIKLLQSDRGGEYFSYSFNEFCEEHGIIHQMSASYTPQQNGVAERKNQTLVEMVNVMLMNAKLSFNFWGEALYMAYHINNRTPSMKTYVSPYKVWNGRKPNIGYFKVWGCIAFYKILDHLKLKLGPRGIRSVFVRYAKNSKAYR</sequence>
<dbReference type="InterPro" id="IPR012337">
    <property type="entry name" value="RNaseH-like_sf"/>
</dbReference>
<dbReference type="InterPro" id="IPR039537">
    <property type="entry name" value="Retrotran_Ty1/copia-like"/>
</dbReference>
<proteinExistence type="predicted"/>
<dbReference type="PANTHER" id="PTHR42648:SF20">
    <property type="entry name" value="RNA-DIRECTED DNA POLYMERASE"/>
    <property type="match status" value="1"/>
</dbReference>
<dbReference type="GO" id="GO:0015074">
    <property type="term" value="P:DNA integration"/>
    <property type="evidence" value="ECO:0007669"/>
    <property type="project" value="InterPro"/>
</dbReference>
<evidence type="ECO:0000313" key="2">
    <source>
        <dbReference type="EMBL" id="PKA63733.1"/>
    </source>
</evidence>
<dbReference type="AlphaFoldDB" id="A0A2I0B7F5"/>
<dbReference type="Pfam" id="PF00665">
    <property type="entry name" value="rve"/>
    <property type="match status" value="1"/>
</dbReference>
<feature type="domain" description="Integrase catalytic" evidence="1">
    <location>
        <begin position="25"/>
        <end position="200"/>
    </location>
</feature>
<protein>
    <submittedName>
        <fullName evidence="2">Retrovirus-related Pol polyprotein from transposon TNT 1-94</fullName>
        <ecNumber evidence="2">3.1.13.-</ecNumber>
    </submittedName>
</protein>
<name>A0A2I0B7F5_9ASPA</name>
<dbReference type="PANTHER" id="PTHR42648">
    <property type="entry name" value="TRANSPOSASE, PUTATIVE-RELATED"/>
    <property type="match status" value="1"/>
</dbReference>
<accession>A0A2I0B7F5</accession>
<dbReference type="EC" id="3.1.13.-" evidence="2"/>
<dbReference type="EMBL" id="KZ451907">
    <property type="protein sequence ID" value="PKA63733.1"/>
    <property type="molecule type" value="Genomic_DNA"/>
</dbReference>
<dbReference type="GO" id="GO:0003676">
    <property type="term" value="F:nucleic acid binding"/>
    <property type="evidence" value="ECO:0007669"/>
    <property type="project" value="InterPro"/>
</dbReference>
<dbReference type="Proteomes" id="UP000236161">
    <property type="component" value="Unassembled WGS sequence"/>
</dbReference>
<dbReference type="OrthoDB" id="783290at2759"/>
<gene>
    <name evidence="2" type="ORF">AXF42_Ash017017</name>
</gene>
<keyword evidence="2" id="KW-0378">Hydrolase</keyword>
<evidence type="ECO:0000259" key="1">
    <source>
        <dbReference type="PROSITE" id="PS50994"/>
    </source>
</evidence>